<reference evidence="1" key="1">
    <citation type="submission" date="2021-02" db="EMBL/GenBank/DDBJ databases">
        <authorList>
            <person name="Dougan E. K."/>
            <person name="Rhodes N."/>
            <person name="Thang M."/>
            <person name="Chan C."/>
        </authorList>
    </citation>
    <scope>NUCLEOTIDE SEQUENCE</scope>
</reference>
<comment type="caution">
    <text evidence="1">The sequence shown here is derived from an EMBL/GenBank/DDBJ whole genome shotgun (WGS) entry which is preliminary data.</text>
</comment>
<sequence length="51" mass="5278">MASALPAPRTSTGTAISAARSCGNEAAALAMRTVRACAVHQLILHLRLPHL</sequence>
<keyword evidence="2" id="KW-1185">Reference proteome</keyword>
<protein>
    <submittedName>
        <fullName evidence="1">Uncharacterized protein</fullName>
    </submittedName>
</protein>
<name>A0A813CZT8_POLGL</name>
<evidence type="ECO:0000313" key="2">
    <source>
        <dbReference type="Proteomes" id="UP000654075"/>
    </source>
</evidence>
<feature type="non-terminal residue" evidence="1">
    <location>
        <position position="1"/>
    </location>
</feature>
<accession>A0A813CZT8</accession>
<dbReference type="Proteomes" id="UP000654075">
    <property type="component" value="Unassembled WGS sequence"/>
</dbReference>
<evidence type="ECO:0000313" key="1">
    <source>
        <dbReference type="EMBL" id="CAE8581140.1"/>
    </source>
</evidence>
<gene>
    <name evidence="1" type="ORF">PGLA1383_LOCUS171</name>
</gene>
<proteinExistence type="predicted"/>
<dbReference type="EMBL" id="CAJNNV010000038">
    <property type="protein sequence ID" value="CAE8581140.1"/>
    <property type="molecule type" value="Genomic_DNA"/>
</dbReference>
<organism evidence="1 2">
    <name type="scientific">Polarella glacialis</name>
    <name type="common">Dinoflagellate</name>
    <dbReference type="NCBI Taxonomy" id="89957"/>
    <lineage>
        <taxon>Eukaryota</taxon>
        <taxon>Sar</taxon>
        <taxon>Alveolata</taxon>
        <taxon>Dinophyceae</taxon>
        <taxon>Suessiales</taxon>
        <taxon>Suessiaceae</taxon>
        <taxon>Polarella</taxon>
    </lineage>
</organism>
<dbReference type="AlphaFoldDB" id="A0A813CZT8"/>